<dbReference type="EMBL" id="CM056815">
    <property type="protein sequence ID" value="KAJ8630412.1"/>
    <property type="molecule type" value="Genomic_DNA"/>
</dbReference>
<organism evidence="1 2">
    <name type="scientific">Persea americana</name>
    <name type="common">Avocado</name>
    <dbReference type="NCBI Taxonomy" id="3435"/>
    <lineage>
        <taxon>Eukaryota</taxon>
        <taxon>Viridiplantae</taxon>
        <taxon>Streptophyta</taxon>
        <taxon>Embryophyta</taxon>
        <taxon>Tracheophyta</taxon>
        <taxon>Spermatophyta</taxon>
        <taxon>Magnoliopsida</taxon>
        <taxon>Magnoliidae</taxon>
        <taxon>Laurales</taxon>
        <taxon>Lauraceae</taxon>
        <taxon>Persea</taxon>
    </lineage>
</organism>
<keyword evidence="2" id="KW-1185">Reference proteome</keyword>
<evidence type="ECO:0000313" key="1">
    <source>
        <dbReference type="EMBL" id="KAJ8630412.1"/>
    </source>
</evidence>
<sequence>MELFEAETPLKADFTIFGCETLSSFLTSLIGIFESYLGLGAGVVAADPGCLIPSNRSQSPFIPLNRSISWSPIVSERHSGGTAELKIPFFCSHWRRNLL</sequence>
<proteinExistence type="predicted"/>
<reference evidence="1 2" key="1">
    <citation type="journal article" date="2022" name="Hortic Res">
        <title>A haplotype resolved chromosomal level avocado genome allows analysis of novel avocado genes.</title>
        <authorList>
            <person name="Nath O."/>
            <person name="Fletcher S.J."/>
            <person name="Hayward A."/>
            <person name="Shaw L.M."/>
            <person name="Masouleh A.K."/>
            <person name="Furtado A."/>
            <person name="Henry R.J."/>
            <person name="Mitter N."/>
        </authorList>
    </citation>
    <scope>NUCLEOTIDE SEQUENCE [LARGE SCALE GENOMIC DNA]</scope>
    <source>
        <strain evidence="2">cv. Hass</strain>
    </source>
</reference>
<protein>
    <submittedName>
        <fullName evidence="1">Uncharacterized protein</fullName>
    </submittedName>
</protein>
<comment type="caution">
    <text evidence="1">The sequence shown here is derived from an EMBL/GenBank/DDBJ whole genome shotgun (WGS) entry which is preliminary data.</text>
</comment>
<dbReference type="Proteomes" id="UP001234297">
    <property type="component" value="Chromosome 7"/>
</dbReference>
<gene>
    <name evidence="1" type="ORF">MRB53_023735</name>
</gene>
<name>A0ACC2LAL3_PERAE</name>
<accession>A0ACC2LAL3</accession>
<evidence type="ECO:0000313" key="2">
    <source>
        <dbReference type="Proteomes" id="UP001234297"/>
    </source>
</evidence>